<name>A0A561SI55_9PSEU</name>
<feature type="transmembrane region" description="Helical" evidence="1">
    <location>
        <begin position="143"/>
        <end position="161"/>
    </location>
</feature>
<organism evidence="2 3">
    <name type="scientific">Pseudonocardia hierapolitana</name>
    <dbReference type="NCBI Taxonomy" id="1128676"/>
    <lineage>
        <taxon>Bacteria</taxon>
        <taxon>Bacillati</taxon>
        <taxon>Actinomycetota</taxon>
        <taxon>Actinomycetes</taxon>
        <taxon>Pseudonocardiales</taxon>
        <taxon>Pseudonocardiaceae</taxon>
        <taxon>Pseudonocardia</taxon>
    </lineage>
</organism>
<comment type="caution">
    <text evidence="2">The sequence shown here is derived from an EMBL/GenBank/DDBJ whole genome shotgun (WGS) entry which is preliminary data.</text>
</comment>
<keyword evidence="1" id="KW-1133">Transmembrane helix</keyword>
<feature type="transmembrane region" description="Helical" evidence="1">
    <location>
        <begin position="181"/>
        <end position="205"/>
    </location>
</feature>
<dbReference type="AlphaFoldDB" id="A0A561SI55"/>
<feature type="transmembrane region" description="Helical" evidence="1">
    <location>
        <begin position="89"/>
        <end position="109"/>
    </location>
</feature>
<keyword evidence="3" id="KW-1185">Reference proteome</keyword>
<evidence type="ECO:0000313" key="3">
    <source>
        <dbReference type="Proteomes" id="UP000321261"/>
    </source>
</evidence>
<gene>
    <name evidence="2" type="ORF">FHX44_11451</name>
</gene>
<protein>
    <submittedName>
        <fullName evidence="2">Uncharacterized protein</fullName>
    </submittedName>
</protein>
<keyword evidence="1" id="KW-0472">Membrane</keyword>
<feature type="transmembrane region" description="Helical" evidence="1">
    <location>
        <begin position="19"/>
        <end position="37"/>
    </location>
</feature>
<dbReference type="Proteomes" id="UP000321261">
    <property type="component" value="Unassembled WGS sequence"/>
</dbReference>
<feature type="transmembrane region" description="Helical" evidence="1">
    <location>
        <begin position="309"/>
        <end position="334"/>
    </location>
</feature>
<sequence length="372" mass="38859">MDIASAAAGPRTRTSNMPIVAATWSAVTVVLGLWWWLRPAHYPFTPDPDDPAGTLLDVVPPAAVPPALVVAGGVGFVVALLARTGRASGFVLPTAVGWVLVFGFAVPGFRPLTLAGYLMAMFGPIVLFATVLAGAWRWRGGPVAVAVFVLVGALAWVTGIADGDVFRRYATVMATALPLAVPLLIMTFFLAGGLVWGVLGARTALRGRTAGSPPAWMRPEAAARWGKAAVIVAVVCALPYGLLRLTWLTPWPYGMDPATFVAMPELRLHGLLLGLAALAGAVLTTGLVARWGEVWPRWMPVVRGRPVPLAAAVVPGGVVAALFTVAAAPMTIMAVASGDLWGLVVFPFIVWGPALGIAVLGYALRRRGSIQS</sequence>
<keyword evidence="1" id="KW-0812">Transmembrane</keyword>
<evidence type="ECO:0000313" key="2">
    <source>
        <dbReference type="EMBL" id="TWF74570.1"/>
    </source>
</evidence>
<accession>A0A561SI55</accession>
<feature type="transmembrane region" description="Helical" evidence="1">
    <location>
        <begin position="63"/>
        <end position="82"/>
    </location>
</feature>
<feature type="transmembrane region" description="Helical" evidence="1">
    <location>
        <begin position="225"/>
        <end position="248"/>
    </location>
</feature>
<proteinExistence type="predicted"/>
<feature type="transmembrane region" description="Helical" evidence="1">
    <location>
        <begin position="340"/>
        <end position="364"/>
    </location>
</feature>
<dbReference type="RefSeq" id="WP_147253920.1">
    <property type="nucleotide sequence ID" value="NZ_VIWU01000001.1"/>
</dbReference>
<dbReference type="EMBL" id="VIWU01000001">
    <property type="protein sequence ID" value="TWF74570.1"/>
    <property type="molecule type" value="Genomic_DNA"/>
</dbReference>
<feature type="transmembrane region" description="Helical" evidence="1">
    <location>
        <begin position="115"/>
        <end position="136"/>
    </location>
</feature>
<evidence type="ECO:0000256" key="1">
    <source>
        <dbReference type="SAM" id="Phobius"/>
    </source>
</evidence>
<feature type="transmembrane region" description="Helical" evidence="1">
    <location>
        <begin position="268"/>
        <end position="289"/>
    </location>
</feature>
<dbReference type="OrthoDB" id="2717873at2"/>
<reference evidence="2 3" key="1">
    <citation type="submission" date="2019-06" db="EMBL/GenBank/DDBJ databases">
        <title>Sequencing the genomes of 1000 actinobacteria strains.</title>
        <authorList>
            <person name="Klenk H.-P."/>
        </authorList>
    </citation>
    <scope>NUCLEOTIDE SEQUENCE [LARGE SCALE GENOMIC DNA]</scope>
    <source>
        <strain evidence="2 3">DSM 45671</strain>
    </source>
</reference>